<reference evidence="1" key="1">
    <citation type="submission" date="2020-10" db="EMBL/GenBank/DDBJ databases">
        <authorList>
            <person name="Gilroy R."/>
        </authorList>
    </citation>
    <scope>NUCLEOTIDE SEQUENCE</scope>
    <source>
        <strain evidence="1">CHK197-8231</strain>
    </source>
</reference>
<dbReference type="GO" id="GO:0016226">
    <property type="term" value="P:iron-sulfur cluster assembly"/>
    <property type="evidence" value="ECO:0007669"/>
    <property type="project" value="InterPro"/>
</dbReference>
<dbReference type="AlphaFoldDB" id="A0A9D1HT41"/>
<proteinExistence type="predicted"/>
<evidence type="ECO:0000313" key="2">
    <source>
        <dbReference type="Proteomes" id="UP000824087"/>
    </source>
</evidence>
<dbReference type="EMBL" id="DVML01000005">
    <property type="protein sequence ID" value="HIU22024.1"/>
    <property type="molecule type" value="Genomic_DNA"/>
</dbReference>
<name>A0A9D1HT41_9BACT</name>
<gene>
    <name evidence="1" type="ORF">IAD49_00360</name>
</gene>
<accession>A0A9D1HT41</accession>
<comment type="caution">
    <text evidence="1">The sequence shown here is derived from an EMBL/GenBank/DDBJ whole genome shotgun (WGS) entry which is preliminary data.</text>
</comment>
<evidence type="ECO:0000313" key="1">
    <source>
        <dbReference type="EMBL" id="HIU22024.1"/>
    </source>
</evidence>
<organism evidence="1 2">
    <name type="scientific">Candidatus Fimihabitans intestinipullorum</name>
    <dbReference type="NCBI Taxonomy" id="2840820"/>
    <lineage>
        <taxon>Bacteria</taxon>
        <taxon>Bacillati</taxon>
        <taxon>Mycoplasmatota</taxon>
        <taxon>Mycoplasmatota incertae sedis</taxon>
        <taxon>Candidatus Fimihabitans</taxon>
    </lineage>
</organism>
<reference evidence="1" key="2">
    <citation type="journal article" date="2021" name="PeerJ">
        <title>Extensive microbial diversity within the chicken gut microbiome revealed by metagenomics and culture.</title>
        <authorList>
            <person name="Gilroy R."/>
            <person name="Ravi A."/>
            <person name="Getino M."/>
            <person name="Pursley I."/>
            <person name="Horton D.L."/>
            <person name="Alikhan N.F."/>
            <person name="Baker D."/>
            <person name="Gharbi K."/>
            <person name="Hall N."/>
            <person name="Watson M."/>
            <person name="Adriaenssens E.M."/>
            <person name="Foster-Nyarko E."/>
            <person name="Jarju S."/>
            <person name="Secka A."/>
            <person name="Antonio M."/>
            <person name="Oren A."/>
            <person name="Chaudhuri R.R."/>
            <person name="La Ragione R."/>
            <person name="Hildebrand F."/>
            <person name="Pallen M.J."/>
        </authorList>
    </citation>
    <scope>NUCLEOTIDE SEQUENCE</scope>
    <source>
        <strain evidence="1">CHK197-8231</strain>
    </source>
</reference>
<dbReference type="Proteomes" id="UP000824087">
    <property type="component" value="Unassembled WGS sequence"/>
</dbReference>
<sequence>MNKIVLENDTVIENNLDRAIELEAIEKNIFFTVNTLQITIHETTSLEIDYHVLKRSKLNIKITVLPNVSFTLVERRKGRKLKVQYQLELQEKSEITWDRCFKNESMRELDIVQLNGVGATFRMTLSTVARGNEKYDMMFYHNASKTTCDFVNEGKTLKHGKIIFQTTNVVERGKKDCVISEKQSIITENERECKIVPNLLLEEDSVEVHQEVWIKEREQ</sequence>
<protein>
    <submittedName>
        <fullName evidence="1">SufD family Fe-S cluster assembly protein</fullName>
    </submittedName>
</protein>